<keyword evidence="13" id="KW-1133">Transmembrane helix</keyword>
<protein>
    <recommendedName>
        <fullName evidence="10">Beta-hexosaminidase</fullName>
        <ecNumber evidence="10">3.2.1.52</ecNumber>
    </recommendedName>
</protein>
<dbReference type="EC" id="3.2.1.52" evidence="10"/>
<dbReference type="GO" id="GO:0006689">
    <property type="term" value="P:ganglioside catabolic process"/>
    <property type="evidence" value="ECO:0007669"/>
    <property type="project" value="TreeGrafter"/>
</dbReference>
<keyword evidence="13" id="KW-0472">Membrane</keyword>
<keyword evidence="5" id="KW-0146">Chitin degradation</keyword>
<dbReference type="InterPro" id="IPR029018">
    <property type="entry name" value="Hex-like_dom2"/>
</dbReference>
<dbReference type="GO" id="GO:0006032">
    <property type="term" value="P:chitin catabolic process"/>
    <property type="evidence" value="ECO:0007669"/>
    <property type="project" value="UniProtKB-KW"/>
</dbReference>
<dbReference type="Gene3D" id="3.30.379.10">
    <property type="entry name" value="Chitobiase/beta-hexosaminidase domain 2-like"/>
    <property type="match status" value="1"/>
</dbReference>
<keyword evidence="8 10" id="KW-0326">Glycosidase</keyword>
<dbReference type="RefSeq" id="XP_028040073.1">
    <property type="nucleotide sequence ID" value="XM_028184272.1"/>
</dbReference>
<dbReference type="InterPro" id="IPR025705">
    <property type="entry name" value="Beta_hexosaminidase_sua/sub"/>
</dbReference>
<keyword evidence="3" id="KW-0732">Signal</keyword>
<dbReference type="GO" id="GO:0004563">
    <property type="term" value="F:beta-N-acetylhexosaminidase activity"/>
    <property type="evidence" value="ECO:0007669"/>
    <property type="project" value="UniProtKB-EC"/>
</dbReference>
<dbReference type="SUPFAM" id="SSF51445">
    <property type="entry name" value="(Trans)glycosidases"/>
    <property type="match status" value="1"/>
</dbReference>
<evidence type="ECO:0000256" key="10">
    <source>
        <dbReference type="PIRNR" id="PIRNR001093"/>
    </source>
</evidence>
<keyword evidence="4 10" id="KW-0378">Hydrolase</keyword>
<dbReference type="GO" id="GO:0000272">
    <property type="term" value="P:polysaccharide catabolic process"/>
    <property type="evidence" value="ECO:0007669"/>
    <property type="project" value="UniProtKB-KW"/>
</dbReference>
<keyword evidence="13" id="KW-0812">Transmembrane</keyword>
<evidence type="ECO:0000256" key="4">
    <source>
        <dbReference type="ARBA" id="ARBA00022801"/>
    </source>
</evidence>
<keyword evidence="9" id="KW-0624">Polysaccharide degradation</keyword>
<dbReference type="GO" id="GO:0016020">
    <property type="term" value="C:membrane"/>
    <property type="evidence" value="ECO:0007669"/>
    <property type="project" value="TreeGrafter"/>
</dbReference>
<evidence type="ECO:0000256" key="8">
    <source>
        <dbReference type="ARBA" id="ARBA00023295"/>
    </source>
</evidence>
<keyword evidence="6" id="KW-0325">Glycoprotein</keyword>
<sequence length="559" mass="65193">MNVRVCKCRFKIKIVMVGAMATMLLVSVLSFFAAPSDSIYIVEPGPKFPPTRGEVWPKPQQEKKSDYFYLFRPDVIQIEIVNKKCNLLNETIERYAEIWQRQYMIVKRYNNISTHVESHDSEKYLGVLKRLTINMSAPCEYYPHFDMDESYNLTVGANSQMTSLSVWGMMRAFESWTHLLYFTDDSKEIRINKTEIHDFPQYKHRGLLLDTGRHYLSLNTIQKTLDAMSINKMNVLHWHIVDDQSFPYKSEILPSLSEKGAFHPSMVYTKKDIKMIINYARDRAIRVIPEIDVPGHTRSWGAAYPMLLTKCYEKNKVIAYGPLNPIRSTTYKILGELIQEVQDLFPDRYYHVGGDEVDLSCWQSNPELKEYMKQHNLTANGVHAMFMKEVIGRVKKTTVPIVWQEVYDEKVPISKDTLIQVWKYKWVDEMIKILNSGHKVVFSSSWYLDYLNFNWNSFYGDDPRLMVYQKKKNARLENIVGGEACMWGEMADDTNVISRTWPRTSAVAERLWSGLDYKHPPKDPVTTHVRQRIEEHTCRMLRRGIAAEPPNGPGFCVNI</sequence>
<comment type="catalytic activity">
    <reaction evidence="1 10">
        <text>Hydrolysis of terminal non-reducing N-acetyl-D-hexosamine residues in N-acetyl-beta-D-hexosaminides.</text>
        <dbReference type="EC" id="3.2.1.52"/>
    </reaction>
</comment>
<evidence type="ECO:0000259" key="15">
    <source>
        <dbReference type="Pfam" id="PF14845"/>
    </source>
</evidence>
<feature type="disulfide bond" evidence="12">
    <location>
        <begin position="85"/>
        <end position="139"/>
    </location>
</feature>
<dbReference type="OrthoDB" id="428480at2759"/>
<evidence type="ECO:0000256" key="3">
    <source>
        <dbReference type="ARBA" id="ARBA00022729"/>
    </source>
</evidence>
<evidence type="ECO:0000256" key="12">
    <source>
        <dbReference type="PIRSR" id="PIRSR001093-2"/>
    </source>
</evidence>
<feature type="disulfide bond" evidence="12">
    <location>
        <begin position="311"/>
        <end position="361"/>
    </location>
</feature>
<dbReference type="CDD" id="cd06562">
    <property type="entry name" value="GH20_HexA_HexB-like"/>
    <property type="match status" value="1"/>
</dbReference>
<accession>A0A6J2KEQ7</accession>
<dbReference type="PANTHER" id="PTHR22600">
    <property type="entry name" value="BETA-HEXOSAMINIDASE"/>
    <property type="match status" value="1"/>
</dbReference>
<dbReference type="InterPro" id="IPR015883">
    <property type="entry name" value="Glyco_hydro_20_cat"/>
</dbReference>
<evidence type="ECO:0000256" key="13">
    <source>
        <dbReference type="SAM" id="Phobius"/>
    </source>
</evidence>
<dbReference type="SUPFAM" id="SSF55545">
    <property type="entry name" value="beta-N-acetylhexosaminidase-like domain"/>
    <property type="match status" value="1"/>
</dbReference>
<evidence type="ECO:0000256" key="11">
    <source>
        <dbReference type="PIRSR" id="PIRSR001093-1"/>
    </source>
</evidence>
<feature type="domain" description="Glycoside hydrolase family 20 catalytic" evidence="14">
    <location>
        <begin position="202"/>
        <end position="514"/>
    </location>
</feature>
<dbReference type="InterPro" id="IPR029019">
    <property type="entry name" value="HEX_eukaryotic_N"/>
</dbReference>
<dbReference type="Pfam" id="PF14845">
    <property type="entry name" value="Glycohydro_20b2"/>
    <property type="match status" value="1"/>
</dbReference>
<dbReference type="GO" id="GO:0030203">
    <property type="term" value="P:glycosaminoglycan metabolic process"/>
    <property type="evidence" value="ECO:0007669"/>
    <property type="project" value="TreeGrafter"/>
</dbReference>
<reference evidence="17" key="1">
    <citation type="submission" date="2025-08" db="UniProtKB">
        <authorList>
            <consortium name="RefSeq"/>
        </authorList>
    </citation>
    <scope>IDENTIFICATION</scope>
    <source>
        <tissue evidence="17">Silk gland</tissue>
    </source>
</reference>
<dbReference type="FunFam" id="3.20.20.80:FF:000063">
    <property type="entry name" value="Beta-hexosaminidase"/>
    <property type="match status" value="1"/>
</dbReference>
<name>A0A6J2KEQ7_BOMMA</name>
<evidence type="ECO:0000256" key="5">
    <source>
        <dbReference type="ARBA" id="ARBA00023024"/>
    </source>
</evidence>
<evidence type="ECO:0000256" key="7">
    <source>
        <dbReference type="ARBA" id="ARBA00023277"/>
    </source>
</evidence>
<keyword evidence="7" id="KW-0119">Carbohydrate metabolism</keyword>
<feature type="domain" description="Beta-hexosaminidase eukaryotic type N-terminal" evidence="15">
    <location>
        <begin position="55"/>
        <end position="176"/>
    </location>
</feature>
<comment type="similarity">
    <text evidence="2 10">Belongs to the glycosyl hydrolase 20 family.</text>
</comment>
<evidence type="ECO:0000256" key="1">
    <source>
        <dbReference type="ARBA" id="ARBA00001231"/>
    </source>
</evidence>
<evidence type="ECO:0000259" key="14">
    <source>
        <dbReference type="Pfam" id="PF00728"/>
    </source>
</evidence>
<keyword evidence="16" id="KW-1185">Reference proteome</keyword>
<dbReference type="PANTHER" id="PTHR22600:SF21">
    <property type="entry name" value="BETA-HEXOSAMINIDASE A"/>
    <property type="match status" value="1"/>
</dbReference>
<keyword evidence="12" id="KW-1015">Disulfide bond</keyword>
<evidence type="ECO:0000256" key="2">
    <source>
        <dbReference type="ARBA" id="ARBA00006285"/>
    </source>
</evidence>
<feature type="disulfide bond" evidence="12">
    <location>
        <begin position="538"/>
        <end position="556"/>
    </location>
</feature>
<feature type="transmembrane region" description="Helical" evidence="13">
    <location>
        <begin position="12"/>
        <end position="34"/>
    </location>
</feature>
<feature type="active site" description="Proton donor" evidence="11">
    <location>
        <position position="356"/>
    </location>
</feature>
<evidence type="ECO:0000256" key="9">
    <source>
        <dbReference type="ARBA" id="ARBA00023326"/>
    </source>
</evidence>
<evidence type="ECO:0000313" key="16">
    <source>
        <dbReference type="Proteomes" id="UP000504629"/>
    </source>
</evidence>
<dbReference type="Gene3D" id="3.20.20.80">
    <property type="entry name" value="Glycosidases"/>
    <property type="match status" value="1"/>
</dbReference>
<dbReference type="Pfam" id="PF00728">
    <property type="entry name" value="Glyco_hydro_20"/>
    <property type="match status" value="1"/>
</dbReference>
<dbReference type="GO" id="GO:0005764">
    <property type="term" value="C:lysosome"/>
    <property type="evidence" value="ECO:0007669"/>
    <property type="project" value="TreeGrafter"/>
</dbReference>
<dbReference type="PIRSF" id="PIRSF001093">
    <property type="entry name" value="B-hxosamndse_ab_euk"/>
    <property type="match status" value="1"/>
</dbReference>
<dbReference type="InterPro" id="IPR017853">
    <property type="entry name" value="GH"/>
</dbReference>
<organism evidence="16 17">
    <name type="scientific">Bombyx mandarina</name>
    <name type="common">Wild silk moth</name>
    <name type="synonym">Wild silkworm</name>
    <dbReference type="NCBI Taxonomy" id="7092"/>
    <lineage>
        <taxon>Eukaryota</taxon>
        <taxon>Metazoa</taxon>
        <taxon>Ecdysozoa</taxon>
        <taxon>Arthropoda</taxon>
        <taxon>Hexapoda</taxon>
        <taxon>Insecta</taxon>
        <taxon>Pterygota</taxon>
        <taxon>Neoptera</taxon>
        <taxon>Endopterygota</taxon>
        <taxon>Lepidoptera</taxon>
        <taxon>Glossata</taxon>
        <taxon>Ditrysia</taxon>
        <taxon>Bombycoidea</taxon>
        <taxon>Bombycidae</taxon>
        <taxon>Bombycinae</taxon>
        <taxon>Bombyx</taxon>
    </lineage>
</organism>
<proteinExistence type="inferred from homology"/>
<gene>
    <name evidence="17" type="primary">LOC114250412</name>
</gene>
<dbReference type="KEGG" id="bman:114250412"/>
<dbReference type="PRINTS" id="PR00738">
    <property type="entry name" value="GLHYDRLASE20"/>
</dbReference>
<dbReference type="GeneID" id="114250412"/>
<dbReference type="Proteomes" id="UP000504629">
    <property type="component" value="Unplaced"/>
</dbReference>
<dbReference type="AlphaFoldDB" id="A0A6J2KEQ7"/>
<evidence type="ECO:0000256" key="6">
    <source>
        <dbReference type="ARBA" id="ARBA00023180"/>
    </source>
</evidence>
<evidence type="ECO:0000313" key="17">
    <source>
        <dbReference type="RefSeq" id="XP_028040073.1"/>
    </source>
</evidence>